<dbReference type="SMART" id="SM00387">
    <property type="entry name" value="HATPase_c"/>
    <property type="match status" value="1"/>
</dbReference>
<evidence type="ECO:0000313" key="13">
    <source>
        <dbReference type="EMBL" id="TDQ28781.1"/>
    </source>
</evidence>
<dbReference type="InterPro" id="IPR036097">
    <property type="entry name" value="HisK_dim/P_sf"/>
</dbReference>
<evidence type="ECO:0000256" key="9">
    <source>
        <dbReference type="ARBA" id="ARBA00023012"/>
    </source>
</evidence>
<evidence type="ECO:0000256" key="2">
    <source>
        <dbReference type="ARBA" id="ARBA00004370"/>
    </source>
</evidence>
<keyword evidence="10" id="KW-0472">Membrane</keyword>
<dbReference type="SMART" id="SM00388">
    <property type="entry name" value="HisKA"/>
    <property type="match status" value="1"/>
</dbReference>
<dbReference type="Gene3D" id="3.30.565.10">
    <property type="entry name" value="Histidine kinase-like ATPase, C-terminal domain"/>
    <property type="match status" value="1"/>
</dbReference>
<dbReference type="Pfam" id="PF02518">
    <property type="entry name" value="HATPase_c"/>
    <property type="match status" value="1"/>
</dbReference>
<evidence type="ECO:0000256" key="8">
    <source>
        <dbReference type="ARBA" id="ARBA00022840"/>
    </source>
</evidence>
<dbReference type="PRINTS" id="PR00344">
    <property type="entry name" value="BCTRLSENSOR"/>
</dbReference>
<evidence type="ECO:0000256" key="10">
    <source>
        <dbReference type="SAM" id="Phobius"/>
    </source>
</evidence>
<protein>
    <recommendedName>
        <fullName evidence="3">histidine kinase</fullName>
        <ecNumber evidence="3">2.7.13.3</ecNumber>
    </recommendedName>
</protein>
<keyword evidence="9" id="KW-0902">Two-component regulatory system</keyword>
<dbReference type="PROSITE" id="PS50109">
    <property type="entry name" value="HIS_KIN"/>
    <property type="match status" value="1"/>
</dbReference>
<organism evidence="13 14">
    <name type="scientific">Tenacibaculum caenipelagi</name>
    <dbReference type="NCBI Taxonomy" id="1325435"/>
    <lineage>
        <taxon>Bacteria</taxon>
        <taxon>Pseudomonadati</taxon>
        <taxon>Bacteroidota</taxon>
        <taxon>Flavobacteriia</taxon>
        <taxon>Flavobacteriales</taxon>
        <taxon>Flavobacteriaceae</taxon>
        <taxon>Tenacibaculum</taxon>
    </lineage>
</organism>
<evidence type="ECO:0000256" key="1">
    <source>
        <dbReference type="ARBA" id="ARBA00000085"/>
    </source>
</evidence>
<evidence type="ECO:0000256" key="3">
    <source>
        <dbReference type="ARBA" id="ARBA00012438"/>
    </source>
</evidence>
<dbReference type="Pfam" id="PF00512">
    <property type="entry name" value="HisKA"/>
    <property type="match status" value="1"/>
</dbReference>
<dbReference type="CDD" id="cd00075">
    <property type="entry name" value="HATPase"/>
    <property type="match status" value="1"/>
</dbReference>
<feature type="domain" description="HAMP" evidence="12">
    <location>
        <begin position="192"/>
        <end position="245"/>
    </location>
</feature>
<accession>A0A4R6TKU4</accession>
<sequence>MILLVLLASILIVIITIYQYDEQTKDYNISRFERKESSTKQDIEIELKRRTTYPVTTHNLAKIFQDRIYDIAYVHKLTISMYDMDGNLLKSSIPYSFDKKEGSNLPKETIRDLANNSNHKILKSRKEKGITYQSSYSYINDPRFKRIGILELQIAQDNEEQKHELREFISRLSLVYLLMLIIAIVLAYFLSTYITRSIQTISEKIKETRLNKRNEKITLNSASSEINSLVDAYNNMIDQLEDSAARLAKSEREQAWREMAKQVAHEIKNPLTPMRLSVQSFERKFDPQDPNIKEKMAEYSKSLIQQIDVMSSIASAFSDFAKMPTQRREKLNVVDVVKHSLDIFTEDYIEYLPEEKELYASLDKTQLIRIVTNLVKNSIQAIKDTNKNPKIEVKVASEGTRVKITVADNGKGISDQNKELIFEPKFTTKTSGMGLGLSMIKNIIEAYDGSISFTSTKGVGTVFTVILPKT</sequence>
<dbReference type="InterPro" id="IPR005467">
    <property type="entry name" value="His_kinase_dom"/>
</dbReference>
<keyword evidence="8" id="KW-0067">ATP-binding</keyword>
<keyword evidence="6" id="KW-0547">Nucleotide-binding</keyword>
<dbReference type="SUPFAM" id="SSF47384">
    <property type="entry name" value="Homodimeric domain of signal transducing histidine kinase"/>
    <property type="match status" value="1"/>
</dbReference>
<gene>
    <name evidence="13" type="ORF">DFQ07_1161</name>
</gene>
<dbReference type="SUPFAM" id="SSF55874">
    <property type="entry name" value="ATPase domain of HSP90 chaperone/DNA topoisomerase II/histidine kinase"/>
    <property type="match status" value="1"/>
</dbReference>
<comment type="caution">
    <text evidence="13">The sequence shown here is derived from an EMBL/GenBank/DDBJ whole genome shotgun (WGS) entry which is preliminary data.</text>
</comment>
<evidence type="ECO:0000256" key="4">
    <source>
        <dbReference type="ARBA" id="ARBA00022553"/>
    </source>
</evidence>
<dbReference type="EMBL" id="SNYH01000002">
    <property type="protein sequence ID" value="TDQ28781.1"/>
    <property type="molecule type" value="Genomic_DNA"/>
</dbReference>
<keyword evidence="5" id="KW-0808">Transferase</keyword>
<dbReference type="InterPro" id="IPR003594">
    <property type="entry name" value="HATPase_dom"/>
</dbReference>
<evidence type="ECO:0000256" key="7">
    <source>
        <dbReference type="ARBA" id="ARBA00022777"/>
    </source>
</evidence>
<keyword evidence="4" id="KW-0597">Phosphoprotein</keyword>
<keyword evidence="10" id="KW-1133">Transmembrane helix</keyword>
<evidence type="ECO:0000256" key="5">
    <source>
        <dbReference type="ARBA" id="ARBA00022679"/>
    </source>
</evidence>
<dbReference type="Gene3D" id="6.10.340.10">
    <property type="match status" value="1"/>
</dbReference>
<dbReference type="InterPro" id="IPR003660">
    <property type="entry name" value="HAMP_dom"/>
</dbReference>
<dbReference type="GO" id="GO:0016020">
    <property type="term" value="C:membrane"/>
    <property type="evidence" value="ECO:0007669"/>
    <property type="project" value="UniProtKB-SubCell"/>
</dbReference>
<dbReference type="GO" id="GO:0000155">
    <property type="term" value="F:phosphorelay sensor kinase activity"/>
    <property type="evidence" value="ECO:0007669"/>
    <property type="project" value="InterPro"/>
</dbReference>
<keyword evidence="14" id="KW-1185">Reference proteome</keyword>
<dbReference type="Proteomes" id="UP000295390">
    <property type="component" value="Unassembled WGS sequence"/>
</dbReference>
<dbReference type="GO" id="GO:0005524">
    <property type="term" value="F:ATP binding"/>
    <property type="evidence" value="ECO:0007669"/>
    <property type="project" value="UniProtKB-KW"/>
</dbReference>
<comment type="catalytic activity">
    <reaction evidence="1">
        <text>ATP + protein L-histidine = ADP + protein N-phospho-L-histidine.</text>
        <dbReference type="EC" id="2.7.13.3"/>
    </reaction>
</comment>
<dbReference type="InterPro" id="IPR004358">
    <property type="entry name" value="Sig_transdc_His_kin-like_C"/>
</dbReference>
<evidence type="ECO:0000256" key="6">
    <source>
        <dbReference type="ARBA" id="ARBA00022741"/>
    </source>
</evidence>
<dbReference type="AlphaFoldDB" id="A0A4R6TKU4"/>
<dbReference type="CDD" id="cd00082">
    <property type="entry name" value="HisKA"/>
    <property type="match status" value="1"/>
</dbReference>
<name>A0A4R6TKU4_9FLAO</name>
<dbReference type="PANTHER" id="PTHR43065:SF10">
    <property type="entry name" value="PEROXIDE STRESS-ACTIVATED HISTIDINE KINASE MAK3"/>
    <property type="match status" value="1"/>
</dbReference>
<dbReference type="OrthoDB" id="9776727at2"/>
<comment type="subcellular location">
    <subcellularLocation>
        <location evidence="2">Membrane</location>
    </subcellularLocation>
</comment>
<reference evidence="13 14" key="1">
    <citation type="submission" date="2019-03" db="EMBL/GenBank/DDBJ databases">
        <title>Genomic Encyclopedia of Type Strains, Phase III (KMG-III): the genomes of soil and plant-associated and newly described type strains.</title>
        <authorList>
            <person name="Whitman W."/>
        </authorList>
    </citation>
    <scope>NUCLEOTIDE SEQUENCE [LARGE SCALE GENOMIC DNA]</scope>
    <source>
        <strain evidence="13 14">CECT 8283</strain>
    </source>
</reference>
<dbReference type="EC" id="2.7.13.3" evidence="3"/>
<dbReference type="RefSeq" id="WP_133535291.1">
    <property type="nucleotide sequence ID" value="NZ_SNYH01000002.1"/>
</dbReference>
<feature type="transmembrane region" description="Helical" evidence="10">
    <location>
        <begin position="174"/>
        <end position="194"/>
    </location>
</feature>
<evidence type="ECO:0000259" key="11">
    <source>
        <dbReference type="PROSITE" id="PS50109"/>
    </source>
</evidence>
<proteinExistence type="predicted"/>
<feature type="domain" description="Histidine kinase" evidence="11">
    <location>
        <begin position="262"/>
        <end position="470"/>
    </location>
</feature>
<dbReference type="PANTHER" id="PTHR43065">
    <property type="entry name" value="SENSOR HISTIDINE KINASE"/>
    <property type="match status" value="1"/>
</dbReference>
<dbReference type="PROSITE" id="PS50885">
    <property type="entry name" value="HAMP"/>
    <property type="match status" value="1"/>
</dbReference>
<dbReference type="Gene3D" id="1.10.287.130">
    <property type="match status" value="1"/>
</dbReference>
<keyword evidence="7" id="KW-0418">Kinase</keyword>
<keyword evidence="10" id="KW-0812">Transmembrane</keyword>
<evidence type="ECO:0000259" key="12">
    <source>
        <dbReference type="PROSITE" id="PS50885"/>
    </source>
</evidence>
<evidence type="ECO:0000313" key="14">
    <source>
        <dbReference type="Proteomes" id="UP000295390"/>
    </source>
</evidence>
<dbReference type="InterPro" id="IPR003661">
    <property type="entry name" value="HisK_dim/P_dom"/>
</dbReference>
<dbReference type="InterPro" id="IPR036890">
    <property type="entry name" value="HATPase_C_sf"/>
</dbReference>